<keyword evidence="2" id="KW-1133">Transmembrane helix</keyword>
<dbReference type="Proteomes" id="UP000294257">
    <property type="component" value="Unassembled WGS sequence"/>
</dbReference>
<feature type="transmembrane region" description="Helical" evidence="2">
    <location>
        <begin position="52"/>
        <end position="69"/>
    </location>
</feature>
<evidence type="ECO:0000256" key="1">
    <source>
        <dbReference type="SAM" id="MobiDB-lite"/>
    </source>
</evidence>
<evidence type="ECO:0000313" key="4">
    <source>
        <dbReference type="Proteomes" id="UP000294257"/>
    </source>
</evidence>
<dbReference type="AlphaFoldDB" id="A0A4Q7KDU7"/>
<dbReference type="EMBL" id="SGWQ01000012">
    <property type="protein sequence ID" value="RZS32395.1"/>
    <property type="molecule type" value="Genomic_DNA"/>
</dbReference>
<feature type="transmembrane region" description="Helical" evidence="2">
    <location>
        <begin position="30"/>
        <end position="46"/>
    </location>
</feature>
<keyword evidence="2" id="KW-0812">Transmembrane</keyword>
<evidence type="ECO:0000313" key="3">
    <source>
        <dbReference type="EMBL" id="RZS32395.1"/>
    </source>
</evidence>
<keyword evidence="2" id="KW-0472">Membrane</keyword>
<reference evidence="3 4" key="1">
    <citation type="submission" date="2019-02" db="EMBL/GenBank/DDBJ databases">
        <title>Genomic Encyclopedia of Type Strains, Phase IV (KMG-IV): sequencing the most valuable type-strain genomes for metagenomic binning, comparative biology and taxonomic classification.</title>
        <authorList>
            <person name="Goeker M."/>
        </authorList>
    </citation>
    <scope>NUCLEOTIDE SEQUENCE [LARGE SCALE GENOMIC DNA]</scope>
    <source>
        <strain evidence="3 4">DSM 101727</strain>
    </source>
</reference>
<keyword evidence="4" id="KW-1185">Reference proteome</keyword>
<comment type="caution">
    <text evidence="3">The sequence shown here is derived from an EMBL/GenBank/DDBJ whole genome shotgun (WGS) entry which is preliminary data.</text>
</comment>
<feature type="compositionally biased region" description="Basic residues" evidence="1">
    <location>
        <begin position="1"/>
        <end position="12"/>
    </location>
</feature>
<proteinExistence type="predicted"/>
<name>A0A4Q7KDU7_9PSEU</name>
<protein>
    <submittedName>
        <fullName evidence="3">Uncharacterized protein</fullName>
    </submittedName>
</protein>
<accession>A0A4Q7KDU7</accession>
<organism evidence="3 4">
    <name type="scientific">Herbihabitans rhizosphaerae</name>
    <dbReference type="NCBI Taxonomy" id="1872711"/>
    <lineage>
        <taxon>Bacteria</taxon>
        <taxon>Bacillati</taxon>
        <taxon>Actinomycetota</taxon>
        <taxon>Actinomycetes</taxon>
        <taxon>Pseudonocardiales</taxon>
        <taxon>Pseudonocardiaceae</taxon>
        <taxon>Herbihabitans</taxon>
    </lineage>
</organism>
<feature type="region of interest" description="Disordered" evidence="1">
    <location>
        <begin position="1"/>
        <end position="21"/>
    </location>
</feature>
<gene>
    <name evidence="3" type="ORF">EV193_11228</name>
</gene>
<sequence>MNRAKTGIRTRSSRPPIAAPVPTRRSNQEVFVITLGIILLVIGLVANVSILWSIGIALVVIGAVLFVLGRAGTKVGGRAHWY</sequence>
<evidence type="ECO:0000256" key="2">
    <source>
        <dbReference type="SAM" id="Phobius"/>
    </source>
</evidence>